<dbReference type="EMBL" id="GBRH01264966">
    <property type="protein sequence ID" value="JAD32929.1"/>
    <property type="molecule type" value="Transcribed_RNA"/>
</dbReference>
<dbReference type="AlphaFoldDB" id="A0A0A8Z0K4"/>
<accession>A0A0A8Z0K4</accession>
<name>A0A0A8Z0K4_ARUDO</name>
<reference evidence="1" key="2">
    <citation type="journal article" date="2015" name="Data Brief">
        <title>Shoot transcriptome of the giant reed, Arundo donax.</title>
        <authorList>
            <person name="Barrero R.A."/>
            <person name="Guerrero F.D."/>
            <person name="Moolhuijzen P."/>
            <person name="Goolsby J.A."/>
            <person name="Tidwell J."/>
            <person name="Bellgard S.E."/>
            <person name="Bellgard M.I."/>
        </authorList>
    </citation>
    <scope>NUCLEOTIDE SEQUENCE</scope>
    <source>
        <tissue evidence="1">Shoot tissue taken approximately 20 cm above the soil surface</tissue>
    </source>
</reference>
<evidence type="ECO:0000313" key="1">
    <source>
        <dbReference type="EMBL" id="JAD32929.1"/>
    </source>
</evidence>
<proteinExistence type="predicted"/>
<reference evidence="1" key="1">
    <citation type="submission" date="2014-09" db="EMBL/GenBank/DDBJ databases">
        <authorList>
            <person name="Magalhaes I.L.F."/>
            <person name="Oliveira U."/>
            <person name="Santos F.R."/>
            <person name="Vidigal T.H.D.A."/>
            <person name="Brescovit A.D."/>
            <person name="Santos A.J."/>
        </authorList>
    </citation>
    <scope>NUCLEOTIDE SEQUENCE</scope>
    <source>
        <tissue evidence="1">Shoot tissue taken approximately 20 cm above the soil surface</tissue>
    </source>
</reference>
<protein>
    <submittedName>
        <fullName evidence="1">Uncharacterized protein</fullName>
    </submittedName>
</protein>
<organism evidence="1">
    <name type="scientific">Arundo donax</name>
    <name type="common">Giant reed</name>
    <name type="synonym">Donax arundinaceus</name>
    <dbReference type="NCBI Taxonomy" id="35708"/>
    <lineage>
        <taxon>Eukaryota</taxon>
        <taxon>Viridiplantae</taxon>
        <taxon>Streptophyta</taxon>
        <taxon>Embryophyta</taxon>
        <taxon>Tracheophyta</taxon>
        <taxon>Spermatophyta</taxon>
        <taxon>Magnoliopsida</taxon>
        <taxon>Liliopsida</taxon>
        <taxon>Poales</taxon>
        <taxon>Poaceae</taxon>
        <taxon>PACMAD clade</taxon>
        <taxon>Arundinoideae</taxon>
        <taxon>Arundineae</taxon>
        <taxon>Arundo</taxon>
    </lineage>
</organism>
<sequence length="62" mass="6716">MTCTVCAMFSSVVPHSCLPSLEELCSQGFCDPGAACRSMMMPSLYFSAHLKALSKAWKEPPT</sequence>